<dbReference type="STRING" id="644295.Metev_0560"/>
<dbReference type="RefSeq" id="WP_013194039.1">
    <property type="nucleotide sequence ID" value="NC_014253.1"/>
</dbReference>
<dbReference type="HOGENOM" id="CLU_114819_0_0_2"/>
<dbReference type="InterPro" id="IPR014518">
    <property type="entry name" value="UCP022079"/>
</dbReference>
<dbReference type="GeneID" id="9346182"/>
<keyword evidence="2" id="KW-1185">Reference proteome</keyword>
<accession>D7E8C9</accession>
<dbReference type="PIRSF" id="PIRSF022079">
    <property type="entry name" value="UCP022079"/>
    <property type="match status" value="1"/>
</dbReference>
<organism evidence="1 2">
    <name type="scientific">Methanohalobium evestigatum (strain ATCC BAA-1072 / DSM 3721 / NBRC 107634 / OCM 161 / Z-7303)</name>
    <dbReference type="NCBI Taxonomy" id="644295"/>
    <lineage>
        <taxon>Archaea</taxon>
        <taxon>Methanobacteriati</taxon>
        <taxon>Methanobacteriota</taxon>
        <taxon>Stenosarchaea group</taxon>
        <taxon>Methanomicrobia</taxon>
        <taxon>Methanosarcinales</taxon>
        <taxon>Methanosarcinaceae</taxon>
        <taxon>Methanohalobium</taxon>
    </lineage>
</organism>
<protein>
    <recommendedName>
        <fullName evidence="3">DUF2150 family protein</fullName>
    </recommendedName>
</protein>
<proteinExistence type="predicted"/>
<evidence type="ECO:0000313" key="1">
    <source>
        <dbReference type="EMBL" id="ADI73471.1"/>
    </source>
</evidence>
<sequence length="212" mass="23913">MPNSSAQKEHVNNEFYTQKRWNNWINKVKESGFEFKESDEETEKESAIFVYMQDDVILACLKVIAQYERNILSKEDTLDIISQIREIVLEEIDSISEDIDLMIESLQTSLMAAIAACEVYIMDEYDKEAKIDELIKAAVDAEDSEDLQVAMQFIAETGARVIGGEQLPENIFDELPYGLVAEWLDGIDSIAAAMVGADSYKEDDGSGDFEPI</sequence>
<evidence type="ECO:0008006" key="3">
    <source>
        <dbReference type="Google" id="ProtNLM"/>
    </source>
</evidence>
<dbReference type="Pfam" id="PF09920">
    <property type="entry name" value="DUF2150"/>
    <property type="match status" value="1"/>
</dbReference>
<dbReference type="AlphaFoldDB" id="D7E8C9"/>
<dbReference type="EMBL" id="CP002069">
    <property type="protein sequence ID" value="ADI73471.1"/>
    <property type="molecule type" value="Genomic_DNA"/>
</dbReference>
<dbReference type="Proteomes" id="UP000000391">
    <property type="component" value="Chromosome"/>
</dbReference>
<dbReference type="OrthoDB" id="145435at2157"/>
<evidence type="ECO:0000313" key="2">
    <source>
        <dbReference type="Proteomes" id="UP000000391"/>
    </source>
</evidence>
<name>D7E8C9_METEZ</name>
<reference evidence="1 2" key="1">
    <citation type="submission" date="2010-06" db="EMBL/GenBank/DDBJ databases">
        <title>Complete sequence chromosome of Methanohalobium evestigatum Z-7303.</title>
        <authorList>
            <consortium name="US DOE Joint Genome Institute"/>
            <person name="Lucas S."/>
            <person name="Copeland A."/>
            <person name="Lapidus A."/>
            <person name="Cheng J.-F."/>
            <person name="Bruce D."/>
            <person name="Goodwin L."/>
            <person name="Pitluck S."/>
            <person name="Saunders E."/>
            <person name="Detter J.C."/>
            <person name="Han C."/>
            <person name="Tapia R."/>
            <person name="Land M."/>
            <person name="Hauser L."/>
            <person name="Kyrpides N."/>
            <person name="Mikhailova N."/>
            <person name="Sieprawska-Lupa M."/>
            <person name="Whitman W.B."/>
            <person name="Anderson I."/>
            <person name="Woyke T."/>
        </authorList>
    </citation>
    <scope>NUCLEOTIDE SEQUENCE [LARGE SCALE GENOMIC DNA]</scope>
    <source>
        <strain evidence="2">ATCC BAA-1072 / DSM 3721 / NBRC 107634 / OCM 161 / Z-7303</strain>
    </source>
</reference>
<gene>
    <name evidence="1" type="ordered locus">Metev_0560</name>
</gene>
<dbReference type="KEGG" id="mev:Metev_0560"/>